<dbReference type="GO" id="GO:0003677">
    <property type="term" value="F:DNA binding"/>
    <property type="evidence" value="ECO:0007669"/>
    <property type="project" value="UniProtKB-KW"/>
</dbReference>
<evidence type="ECO:0000256" key="3">
    <source>
        <dbReference type="ARBA" id="ARBA00023172"/>
    </source>
</evidence>
<evidence type="ECO:0000259" key="4">
    <source>
        <dbReference type="PROSITE" id="PS51898"/>
    </source>
</evidence>
<dbReference type="InterPro" id="IPR011010">
    <property type="entry name" value="DNA_brk_join_enz"/>
</dbReference>
<dbReference type="PANTHER" id="PTHR30349:SF41">
    <property type="entry name" value="INTEGRASE_RECOMBINASE PROTEIN MJ0367-RELATED"/>
    <property type="match status" value="1"/>
</dbReference>
<dbReference type="PANTHER" id="PTHR30349">
    <property type="entry name" value="PHAGE INTEGRASE-RELATED"/>
    <property type="match status" value="1"/>
</dbReference>
<sequence>MSTHGQAKVLTHDEIARLFAAMDSPRDRALFGILLYGGLRVSEAISLRPGDIKGDVLVLPAKATKGKLATRQIDIHPRLATLLAAYDNGGADYLFPGRHGRGRLARSSADWLLDQALAYVGLEGIGISTHSFRRTALTNLSNAGVPLRVIQEISGHRSLASLQRYLEVSPEQKKRAIDALSY</sequence>
<evidence type="ECO:0000256" key="2">
    <source>
        <dbReference type="ARBA" id="ARBA00023125"/>
    </source>
</evidence>
<comment type="similarity">
    <text evidence="1">Belongs to the 'phage' integrase family.</text>
</comment>
<dbReference type="Gene3D" id="1.10.443.10">
    <property type="entry name" value="Intergrase catalytic core"/>
    <property type="match status" value="1"/>
</dbReference>
<dbReference type="AlphaFoldDB" id="A0A1U7IYI3"/>
<dbReference type="STRING" id="549789.NIES30_24555"/>
<dbReference type="InterPro" id="IPR013762">
    <property type="entry name" value="Integrase-like_cat_sf"/>
</dbReference>
<dbReference type="Proteomes" id="UP000185557">
    <property type="component" value="Unassembled WGS sequence"/>
</dbReference>
<organism evidence="5 6">
    <name type="scientific">Phormidium tenue NIES-30</name>
    <dbReference type="NCBI Taxonomy" id="549789"/>
    <lineage>
        <taxon>Bacteria</taxon>
        <taxon>Bacillati</taxon>
        <taxon>Cyanobacteriota</taxon>
        <taxon>Cyanophyceae</taxon>
        <taxon>Oscillatoriophycideae</taxon>
        <taxon>Oscillatoriales</taxon>
        <taxon>Oscillatoriaceae</taxon>
        <taxon>Phormidium</taxon>
    </lineage>
</organism>
<gene>
    <name evidence="5" type="ORF">NIES30_24555</name>
</gene>
<dbReference type="EMBL" id="MRCG01000031">
    <property type="protein sequence ID" value="OKH43615.1"/>
    <property type="molecule type" value="Genomic_DNA"/>
</dbReference>
<dbReference type="PROSITE" id="PS51898">
    <property type="entry name" value="TYR_RECOMBINASE"/>
    <property type="match status" value="1"/>
</dbReference>
<proteinExistence type="inferred from homology"/>
<reference evidence="5 6" key="1">
    <citation type="submission" date="2016-11" db="EMBL/GenBank/DDBJ databases">
        <title>Draft Genome Sequences of Nine Cyanobacterial Strains from Diverse Habitats.</title>
        <authorList>
            <person name="Zhu T."/>
            <person name="Hou S."/>
            <person name="Lu X."/>
            <person name="Hess W.R."/>
        </authorList>
    </citation>
    <scope>NUCLEOTIDE SEQUENCE [LARGE SCALE GENOMIC DNA]</scope>
    <source>
        <strain evidence="5 6">NIES-30</strain>
    </source>
</reference>
<keyword evidence="2" id="KW-0238">DNA-binding</keyword>
<dbReference type="InterPro" id="IPR002104">
    <property type="entry name" value="Integrase_catalytic"/>
</dbReference>
<keyword evidence="6" id="KW-1185">Reference proteome</keyword>
<evidence type="ECO:0000313" key="6">
    <source>
        <dbReference type="Proteomes" id="UP000185557"/>
    </source>
</evidence>
<dbReference type="GO" id="GO:0015074">
    <property type="term" value="P:DNA integration"/>
    <property type="evidence" value="ECO:0007669"/>
    <property type="project" value="InterPro"/>
</dbReference>
<dbReference type="Pfam" id="PF00589">
    <property type="entry name" value="Phage_integrase"/>
    <property type="match status" value="1"/>
</dbReference>
<evidence type="ECO:0000256" key="1">
    <source>
        <dbReference type="ARBA" id="ARBA00008857"/>
    </source>
</evidence>
<comment type="caution">
    <text evidence="5">The sequence shown here is derived from an EMBL/GenBank/DDBJ whole genome shotgun (WGS) entry which is preliminary data.</text>
</comment>
<feature type="domain" description="Tyr recombinase" evidence="4">
    <location>
        <begin position="5"/>
        <end position="178"/>
    </location>
</feature>
<dbReference type="OrthoDB" id="456420at2"/>
<dbReference type="InterPro" id="IPR050090">
    <property type="entry name" value="Tyrosine_recombinase_XerCD"/>
</dbReference>
<dbReference type="GO" id="GO:0006310">
    <property type="term" value="P:DNA recombination"/>
    <property type="evidence" value="ECO:0007669"/>
    <property type="project" value="UniProtKB-KW"/>
</dbReference>
<dbReference type="SUPFAM" id="SSF56349">
    <property type="entry name" value="DNA breaking-rejoining enzymes"/>
    <property type="match status" value="1"/>
</dbReference>
<dbReference type="CDD" id="cd00397">
    <property type="entry name" value="DNA_BRE_C"/>
    <property type="match status" value="1"/>
</dbReference>
<accession>A0A1U7IYI3</accession>
<protein>
    <submittedName>
        <fullName evidence="5">Integrase</fullName>
    </submittedName>
</protein>
<evidence type="ECO:0000313" key="5">
    <source>
        <dbReference type="EMBL" id="OKH43615.1"/>
    </source>
</evidence>
<dbReference type="RefSeq" id="WP_073611092.1">
    <property type="nucleotide sequence ID" value="NZ_MRCG01000031.1"/>
</dbReference>
<keyword evidence="3" id="KW-0233">DNA recombination</keyword>
<name>A0A1U7IYI3_9CYAN</name>